<dbReference type="GO" id="GO:0005829">
    <property type="term" value="C:cytosol"/>
    <property type="evidence" value="ECO:0007669"/>
    <property type="project" value="TreeGrafter"/>
</dbReference>
<dbReference type="GO" id="GO:0016791">
    <property type="term" value="F:phosphatase activity"/>
    <property type="evidence" value="ECO:0007669"/>
    <property type="project" value="TreeGrafter"/>
</dbReference>
<dbReference type="Pfam" id="PF08282">
    <property type="entry name" value="Hydrolase_3"/>
    <property type="match status" value="1"/>
</dbReference>
<dbReference type="NCBIfam" id="TIGR01484">
    <property type="entry name" value="HAD-SF-IIB"/>
    <property type="match status" value="1"/>
</dbReference>
<dbReference type="PANTHER" id="PTHR10000:SF8">
    <property type="entry name" value="HAD SUPERFAMILY HYDROLASE-LIKE, TYPE 3"/>
    <property type="match status" value="1"/>
</dbReference>
<dbReference type="InterPro" id="IPR006379">
    <property type="entry name" value="HAD-SF_hydro_IIB"/>
</dbReference>
<dbReference type="InterPro" id="IPR000150">
    <property type="entry name" value="Cof"/>
</dbReference>
<gene>
    <name evidence="1" type="ORF">FD15_GL000714</name>
</gene>
<comment type="caution">
    <text evidence="1">The sequence shown here is derived from an EMBL/GenBank/DDBJ whole genome shotgun (WGS) entry which is preliminary data.</text>
</comment>
<dbReference type="AlphaFoldDB" id="A0A0R2DUL0"/>
<dbReference type="NCBIfam" id="TIGR00099">
    <property type="entry name" value="Cof-subfamily"/>
    <property type="match status" value="1"/>
</dbReference>
<dbReference type="InterPro" id="IPR036412">
    <property type="entry name" value="HAD-like_sf"/>
</dbReference>
<evidence type="ECO:0000313" key="1">
    <source>
        <dbReference type="EMBL" id="KRN07142.1"/>
    </source>
</evidence>
<dbReference type="InterPro" id="IPR023214">
    <property type="entry name" value="HAD_sf"/>
</dbReference>
<dbReference type="GO" id="GO:0000287">
    <property type="term" value="F:magnesium ion binding"/>
    <property type="evidence" value="ECO:0007669"/>
    <property type="project" value="TreeGrafter"/>
</dbReference>
<protein>
    <recommendedName>
        <fullName evidence="3">HAD superfamily hydrolase</fullName>
    </recommendedName>
</protein>
<accession>A0A0R2DUL0</accession>
<dbReference type="SUPFAM" id="SSF56784">
    <property type="entry name" value="HAD-like"/>
    <property type="match status" value="1"/>
</dbReference>
<sequence>MCARNIPLVLASARAPQGIVPIAELLGIHDDPLVSYNGAFIFRIGSPSVPIRQIKSHPMAYEAVCSVLEAVKAVSPDFSLSVYARDKWFVEKEDKWIREESRITKFVPEKTSFKKLNENKTAEIHKLLLIGEKGEIQKLFNYLKEINLEGITFYLSKENYLEVVAATVSKESAVRELAEYYQLKPREILTIGDQFNDVPMLQAAGIGVAMGNAPEKVKKAANFVTTGNDDDGAAKALIKYVLKG</sequence>
<dbReference type="PATRIC" id="fig|1423806.3.peg.726"/>
<evidence type="ECO:0008006" key="3">
    <source>
        <dbReference type="Google" id="ProtNLM"/>
    </source>
</evidence>
<dbReference type="Gene3D" id="3.30.1240.10">
    <property type="match status" value="1"/>
</dbReference>
<dbReference type="STRING" id="1423806.FD15_GL000714"/>
<dbReference type="eggNOG" id="COG0561">
    <property type="taxonomic scope" value="Bacteria"/>
</dbReference>
<proteinExistence type="predicted"/>
<dbReference type="Proteomes" id="UP000050961">
    <property type="component" value="Unassembled WGS sequence"/>
</dbReference>
<evidence type="ECO:0000313" key="2">
    <source>
        <dbReference type="Proteomes" id="UP000050961"/>
    </source>
</evidence>
<dbReference type="CDD" id="cd07516">
    <property type="entry name" value="HAD_Pase"/>
    <property type="match status" value="1"/>
</dbReference>
<organism evidence="1 2">
    <name type="scientific">Liquorilactobacillus sucicola DSM 21376 = JCM 15457</name>
    <dbReference type="NCBI Taxonomy" id="1423806"/>
    <lineage>
        <taxon>Bacteria</taxon>
        <taxon>Bacillati</taxon>
        <taxon>Bacillota</taxon>
        <taxon>Bacilli</taxon>
        <taxon>Lactobacillales</taxon>
        <taxon>Lactobacillaceae</taxon>
        <taxon>Liquorilactobacillus</taxon>
    </lineage>
</organism>
<dbReference type="EMBL" id="AYZF01000008">
    <property type="protein sequence ID" value="KRN07142.1"/>
    <property type="molecule type" value="Genomic_DNA"/>
</dbReference>
<dbReference type="PROSITE" id="PS01229">
    <property type="entry name" value="COF_2"/>
    <property type="match status" value="1"/>
</dbReference>
<keyword evidence="2" id="KW-1185">Reference proteome</keyword>
<dbReference type="Gene3D" id="3.40.50.1000">
    <property type="entry name" value="HAD superfamily/HAD-like"/>
    <property type="match status" value="1"/>
</dbReference>
<dbReference type="PANTHER" id="PTHR10000">
    <property type="entry name" value="PHOSPHOSERINE PHOSPHATASE"/>
    <property type="match status" value="1"/>
</dbReference>
<reference evidence="1 2" key="1">
    <citation type="journal article" date="2015" name="Genome Announc.">
        <title>Expanding the biotechnology potential of lactobacilli through comparative genomics of 213 strains and associated genera.</title>
        <authorList>
            <person name="Sun Z."/>
            <person name="Harris H.M."/>
            <person name="McCann A."/>
            <person name="Guo C."/>
            <person name="Argimon S."/>
            <person name="Zhang W."/>
            <person name="Yang X."/>
            <person name="Jeffery I.B."/>
            <person name="Cooney J.C."/>
            <person name="Kagawa T.F."/>
            <person name="Liu W."/>
            <person name="Song Y."/>
            <person name="Salvetti E."/>
            <person name="Wrobel A."/>
            <person name="Rasinkangas P."/>
            <person name="Parkhill J."/>
            <person name="Rea M.C."/>
            <person name="O'Sullivan O."/>
            <person name="Ritari J."/>
            <person name="Douillard F.P."/>
            <person name="Paul Ross R."/>
            <person name="Yang R."/>
            <person name="Briner A.E."/>
            <person name="Felis G.E."/>
            <person name="de Vos W.M."/>
            <person name="Barrangou R."/>
            <person name="Klaenhammer T.R."/>
            <person name="Caufield P.W."/>
            <person name="Cui Y."/>
            <person name="Zhang H."/>
            <person name="O'Toole P.W."/>
        </authorList>
    </citation>
    <scope>NUCLEOTIDE SEQUENCE [LARGE SCALE GENOMIC DNA]</scope>
    <source>
        <strain evidence="1 2">DSM 21376</strain>
    </source>
</reference>
<name>A0A0R2DUL0_9LACO</name>